<evidence type="ECO:0000256" key="2">
    <source>
        <dbReference type="ARBA" id="ARBA00006676"/>
    </source>
</evidence>
<dbReference type="EMBL" id="PPCV01000002">
    <property type="protein sequence ID" value="RXW32885.1"/>
    <property type="molecule type" value="Genomic_DNA"/>
</dbReference>
<proteinExistence type="inferred from homology"/>
<accession>A0A4Q2ELH3</accession>
<dbReference type="GO" id="GO:0046872">
    <property type="term" value="F:metal ion binding"/>
    <property type="evidence" value="ECO:0007669"/>
    <property type="project" value="UniProtKB-KW"/>
</dbReference>
<evidence type="ECO:0000313" key="8">
    <source>
        <dbReference type="EMBL" id="RXW32885.1"/>
    </source>
</evidence>
<keyword evidence="5" id="KW-0862">Zinc</keyword>
<dbReference type="PANTHER" id="PTHR43114:SF6">
    <property type="entry name" value="ADENINE DEAMINASE"/>
    <property type="match status" value="1"/>
</dbReference>
<evidence type="ECO:0000256" key="1">
    <source>
        <dbReference type="ARBA" id="ARBA00001947"/>
    </source>
</evidence>
<gene>
    <name evidence="8" type="ORF">C1706_03095</name>
</gene>
<dbReference type="NCBIfam" id="NF006849">
    <property type="entry name" value="PRK09358.1-5"/>
    <property type="match status" value="1"/>
</dbReference>
<dbReference type="RefSeq" id="WP_129457765.1">
    <property type="nucleotide sequence ID" value="NZ_PPCV01000002.1"/>
</dbReference>
<dbReference type="InterPro" id="IPR001365">
    <property type="entry name" value="A_deaminase_dom"/>
</dbReference>
<dbReference type="Pfam" id="PF00962">
    <property type="entry name" value="A_deaminase"/>
    <property type="match status" value="1"/>
</dbReference>
<evidence type="ECO:0000313" key="9">
    <source>
        <dbReference type="Proteomes" id="UP000290624"/>
    </source>
</evidence>
<dbReference type="NCBIfam" id="TIGR01430">
    <property type="entry name" value="aden_deam"/>
    <property type="match status" value="1"/>
</dbReference>
<dbReference type="Proteomes" id="UP000290624">
    <property type="component" value="Unassembled WGS sequence"/>
</dbReference>
<keyword evidence="3" id="KW-0479">Metal-binding</keyword>
<organism evidence="8 9">
    <name type="scientific">Propioniciclava flava</name>
    <dbReference type="NCBI Taxonomy" id="2072026"/>
    <lineage>
        <taxon>Bacteria</taxon>
        <taxon>Bacillati</taxon>
        <taxon>Actinomycetota</taxon>
        <taxon>Actinomycetes</taxon>
        <taxon>Propionibacteriales</taxon>
        <taxon>Propionibacteriaceae</taxon>
        <taxon>Propioniciclava</taxon>
    </lineage>
</organism>
<comment type="similarity">
    <text evidence="2">Belongs to the metallo-dependent hydrolases superfamily. Adenosine and AMP deaminases family.</text>
</comment>
<dbReference type="GO" id="GO:0016814">
    <property type="term" value="F:hydrolase activity, acting on carbon-nitrogen (but not peptide) bonds, in cyclic amidines"/>
    <property type="evidence" value="ECO:0007669"/>
    <property type="project" value="UniProtKB-ARBA"/>
</dbReference>
<feature type="domain" description="Adenosine deaminase" evidence="7">
    <location>
        <begin position="28"/>
        <end position="355"/>
    </location>
</feature>
<keyword evidence="4" id="KW-0378">Hydrolase</keyword>
<feature type="region of interest" description="Disordered" evidence="6">
    <location>
        <begin position="1"/>
        <end position="21"/>
    </location>
</feature>
<dbReference type="SUPFAM" id="SSF51556">
    <property type="entry name" value="Metallo-dependent hydrolases"/>
    <property type="match status" value="1"/>
</dbReference>
<dbReference type="InterPro" id="IPR006650">
    <property type="entry name" value="A/AMP_deam_AS"/>
</dbReference>
<sequence>MDDAGAKHTPVTSARPTHETPRDLATLPKAHLHLHFTGSLSVPNLVELAAAREIELPDQLIDAVALEVPADKRGWFRFQRFYDVARAAVKGEDALRTVVARAAADDAAEGSRRLEIQVDPTSYASSVGGLQPALEIILDEAKRTSVASGVQVGVIVASSRIRHPFDARTLARLAARYVGQGPGQVCGFGLSNNEWEGDTSEWDGAFRIARRAGLPGVPHAGELRGPEHVAQVVEALQPTRLGHGVRTVEDPRLLDQVVAAGIAFELCPASNVQLGVYHSPSDVPLRRLLAAGAQVALGADDPLLFLSRLTAQYETARTAHGLSDAELAALARSSITASFAADADKARWLDEVDAWLLGSAHGTAGVGATPGR</sequence>
<comment type="cofactor">
    <cofactor evidence="1">
        <name>Zn(2+)</name>
        <dbReference type="ChEBI" id="CHEBI:29105"/>
    </cofactor>
</comment>
<protein>
    <submittedName>
        <fullName evidence="8">Adenosine deaminase</fullName>
    </submittedName>
</protein>
<dbReference type="PANTHER" id="PTHR43114">
    <property type="entry name" value="ADENINE DEAMINASE"/>
    <property type="match status" value="1"/>
</dbReference>
<evidence type="ECO:0000256" key="5">
    <source>
        <dbReference type="ARBA" id="ARBA00022833"/>
    </source>
</evidence>
<comment type="caution">
    <text evidence="8">The sequence shown here is derived from an EMBL/GenBank/DDBJ whole genome shotgun (WGS) entry which is preliminary data.</text>
</comment>
<evidence type="ECO:0000259" key="7">
    <source>
        <dbReference type="Pfam" id="PF00962"/>
    </source>
</evidence>
<dbReference type="GO" id="GO:0009168">
    <property type="term" value="P:purine ribonucleoside monophosphate biosynthetic process"/>
    <property type="evidence" value="ECO:0007669"/>
    <property type="project" value="InterPro"/>
</dbReference>
<dbReference type="InterPro" id="IPR006330">
    <property type="entry name" value="Ado/ade_deaminase"/>
</dbReference>
<dbReference type="Gene3D" id="3.20.20.140">
    <property type="entry name" value="Metal-dependent hydrolases"/>
    <property type="match status" value="1"/>
</dbReference>
<name>A0A4Q2ELH3_9ACTN</name>
<evidence type="ECO:0000256" key="6">
    <source>
        <dbReference type="SAM" id="MobiDB-lite"/>
    </source>
</evidence>
<dbReference type="InterPro" id="IPR032466">
    <property type="entry name" value="Metal_Hydrolase"/>
</dbReference>
<reference evidence="8 9" key="1">
    <citation type="submission" date="2018-01" db="EMBL/GenBank/DDBJ databases">
        <title>Lactibacter flavus gen. nov., sp. nov., a novel bacterium of the family Propionibacteriaceae isolated from raw milk and dairy products.</title>
        <authorList>
            <person name="Wenning M."/>
            <person name="Breitenwieser F."/>
            <person name="Huptas C."/>
            <person name="von Neubeck M."/>
            <person name="Busse H.-J."/>
            <person name="Scherer S."/>
        </authorList>
    </citation>
    <scope>NUCLEOTIDE SEQUENCE [LARGE SCALE GENOMIC DNA]</scope>
    <source>
        <strain evidence="8 9">VG341</strain>
    </source>
</reference>
<dbReference type="GO" id="GO:0019239">
    <property type="term" value="F:deaminase activity"/>
    <property type="evidence" value="ECO:0007669"/>
    <property type="project" value="InterPro"/>
</dbReference>
<keyword evidence="9" id="KW-1185">Reference proteome</keyword>
<dbReference type="AlphaFoldDB" id="A0A4Q2ELH3"/>
<dbReference type="OrthoDB" id="105475at2"/>
<dbReference type="PROSITE" id="PS00485">
    <property type="entry name" value="A_DEAMINASE"/>
    <property type="match status" value="1"/>
</dbReference>
<evidence type="ECO:0000256" key="3">
    <source>
        <dbReference type="ARBA" id="ARBA00022723"/>
    </source>
</evidence>
<evidence type="ECO:0000256" key="4">
    <source>
        <dbReference type="ARBA" id="ARBA00022801"/>
    </source>
</evidence>